<dbReference type="PANTHER" id="PTHR11735">
    <property type="entry name" value="TRNA N6-ADENOSINE THREONYLCARBAMOYLTRANSFERASE"/>
    <property type="match status" value="1"/>
</dbReference>
<gene>
    <name evidence="3" type="ORF">AZ34_02230</name>
</gene>
<dbReference type="InterPro" id="IPR022496">
    <property type="entry name" value="T6A_TsaB"/>
</dbReference>
<dbReference type="EMBL" id="JEMG01000001">
    <property type="protein sequence ID" value="EYC50013.1"/>
    <property type="molecule type" value="Genomic_DNA"/>
</dbReference>
<evidence type="ECO:0000313" key="4">
    <source>
        <dbReference type="Proteomes" id="UP000023268"/>
    </source>
</evidence>
<dbReference type="Pfam" id="PF00814">
    <property type="entry name" value="TsaD"/>
    <property type="match status" value="1"/>
</dbReference>
<dbReference type="OrthoDB" id="9809995at2"/>
<dbReference type="STRING" id="1458275.AZ34_02230"/>
<dbReference type="Proteomes" id="UP000023268">
    <property type="component" value="Unassembled WGS sequence"/>
</dbReference>
<dbReference type="RefSeq" id="WP_035604352.1">
    <property type="nucleotide sequence ID" value="NZ_JEMG01000001.1"/>
</dbReference>
<dbReference type="InterPro" id="IPR000905">
    <property type="entry name" value="Gcp-like_dom"/>
</dbReference>
<feature type="domain" description="Gcp-like" evidence="2">
    <location>
        <begin position="35"/>
        <end position="139"/>
    </location>
</feature>
<evidence type="ECO:0000259" key="2">
    <source>
        <dbReference type="Pfam" id="PF00814"/>
    </source>
</evidence>
<evidence type="ECO:0000256" key="1">
    <source>
        <dbReference type="SAM" id="MobiDB-lite"/>
    </source>
</evidence>
<dbReference type="PANTHER" id="PTHR11735:SF11">
    <property type="entry name" value="TRNA THREONYLCARBAMOYLADENOSINE BIOSYNTHESIS PROTEIN TSAB"/>
    <property type="match status" value="1"/>
</dbReference>
<accession>A0A016XFP1</accession>
<proteinExistence type="predicted"/>
<evidence type="ECO:0000313" key="3">
    <source>
        <dbReference type="EMBL" id="EYC50013.1"/>
    </source>
</evidence>
<dbReference type="Gene3D" id="3.30.420.40">
    <property type="match status" value="2"/>
</dbReference>
<dbReference type="NCBIfam" id="TIGR03725">
    <property type="entry name" value="T6A_YeaZ"/>
    <property type="match status" value="1"/>
</dbReference>
<dbReference type="InterPro" id="IPR043129">
    <property type="entry name" value="ATPase_NBD"/>
</dbReference>
<comment type="caution">
    <text evidence="3">The sequence shown here is derived from an EMBL/GenBank/DDBJ whole genome shotgun (WGS) entry which is preliminary data.</text>
</comment>
<feature type="compositionally biased region" description="Polar residues" evidence="1">
    <location>
        <begin position="233"/>
        <end position="250"/>
    </location>
</feature>
<dbReference type="SUPFAM" id="SSF53067">
    <property type="entry name" value="Actin-like ATPase domain"/>
    <property type="match status" value="2"/>
</dbReference>
<protein>
    <submittedName>
        <fullName evidence="3">Peptidase M22</fullName>
    </submittedName>
</protein>
<dbReference type="GO" id="GO:0005829">
    <property type="term" value="C:cytosol"/>
    <property type="evidence" value="ECO:0007669"/>
    <property type="project" value="TreeGrafter"/>
</dbReference>
<name>A0A016XFP1_9BURK</name>
<reference evidence="3 4" key="1">
    <citation type="submission" date="2014-02" db="EMBL/GenBank/DDBJ databases">
        <title>Draft Genome of Hylemonella gracilis isolated from the Niagara River.</title>
        <authorList>
            <person name="Pawlowski D.R."/>
            <person name="Koudelka G.B."/>
        </authorList>
    </citation>
    <scope>NUCLEOTIDE SEQUENCE [LARGE SCALE GENOMIC DNA]</scope>
    <source>
        <strain evidence="3 4">Niagara R</strain>
    </source>
</reference>
<feature type="region of interest" description="Disordered" evidence="1">
    <location>
        <begin position="228"/>
        <end position="250"/>
    </location>
</feature>
<organism evidence="3 4">
    <name type="scientific">Hylemonella gracilis str. Niagara R</name>
    <dbReference type="NCBI Taxonomy" id="1458275"/>
    <lineage>
        <taxon>Bacteria</taxon>
        <taxon>Pseudomonadati</taxon>
        <taxon>Pseudomonadota</taxon>
        <taxon>Betaproteobacteria</taxon>
        <taxon>Burkholderiales</taxon>
        <taxon>Comamonadaceae</taxon>
        <taxon>Hylemonella</taxon>
    </lineage>
</organism>
<dbReference type="GO" id="GO:0002949">
    <property type="term" value="P:tRNA threonylcarbamoyladenosine modification"/>
    <property type="evidence" value="ECO:0007669"/>
    <property type="project" value="InterPro"/>
</dbReference>
<dbReference type="eggNOG" id="COG1214">
    <property type="taxonomic scope" value="Bacteria"/>
</dbReference>
<dbReference type="CDD" id="cd24032">
    <property type="entry name" value="ASKHA_NBD_TsaB"/>
    <property type="match status" value="1"/>
</dbReference>
<dbReference type="AlphaFoldDB" id="A0A016XFP1"/>
<sequence>MNLLALDTTTDQLSVALARDGQVWQYQGAGAAQASSGLIPAIEALMAEAGLRYAQLDAIAFGSGPGAFTGLRTACAVAQGLAYGAAVPVLPVDSLLTLVEEARERYAPQAHTLRVLALLDARMDELYAAPYLYADGRWQQQAPFGLHTPEALPAWDGDALAGNVFTVYGERLPWPAALPRWPVLPLATAMLRLAPALLAQGAAVRAEDALPQYVRDKVAKTTEERLRERKALQPSTAPVVQASVSGPLTG</sequence>